<name>A0A1H4CW05_9BACI</name>
<gene>
    <name evidence="3" type="ORF">SAMN05421743_106220</name>
</gene>
<dbReference type="InterPro" id="IPR009288">
    <property type="entry name" value="AIG2-like_dom"/>
</dbReference>
<protein>
    <submittedName>
        <fullName evidence="3">Cation transport regulator ChaC</fullName>
    </submittedName>
</protein>
<proteinExistence type="predicted"/>
<dbReference type="GO" id="GO:0003839">
    <property type="term" value="F:gamma-glutamylcyclotransferase activity"/>
    <property type="evidence" value="ECO:0007669"/>
    <property type="project" value="InterPro"/>
</dbReference>
<keyword evidence="1" id="KW-0456">Lyase</keyword>
<dbReference type="OrthoDB" id="8538589at2"/>
<dbReference type="Pfam" id="PF06094">
    <property type="entry name" value="GGACT"/>
    <property type="match status" value="1"/>
</dbReference>
<evidence type="ECO:0000256" key="1">
    <source>
        <dbReference type="ARBA" id="ARBA00023239"/>
    </source>
</evidence>
<dbReference type="EMBL" id="FNQR01000006">
    <property type="protein sequence ID" value="SEA64591.1"/>
    <property type="molecule type" value="Genomic_DNA"/>
</dbReference>
<sequence length="297" mass="34724">MLYHLFVYGTLRKHQPNHFHLNHAELVSEQASTRGKLYEGPSYYPVLLEDDTVVYGELYQVDEATLAIVDELEGFQKEGKNNLYDRKIKEVESDQGSYQAYVYYLSPERKEMAVTEISYGDWKVHELVKKDEVTYFAYGSCMDEERFKLAGVDHYFHQKLGRGVLEGYRLLFSHHVHDGGRADIIEADNHVEGVLYRTPLDAVEYLFKREGVETGNYRPTVVDIKQDDKQWKDVLTFYVIDKKPDLSPPFHYAEEIHRGAASYLSDDYMNHLEKLFVEKFQVDGFRNYVKKSSSKQK</sequence>
<dbReference type="Gene3D" id="3.10.490.10">
    <property type="entry name" value="Gamma-glutamyl cyclotransferase-like"/>
    <property type="match status" value="2"/>
</dbReference>
<dbReference type="Pfam" id="PF13772">
    <property type="entry name" value="AIG2_2"/>
    <property type="match status" value="1"/>
</dbReference>
<dbReference type="PANTHER" id="PTHR12935:SF0">
    <property type="entry name" value="GAMMA-GLUTAMYLCYCLOTRANSFERASE"/>
    <property type="match status" value="1"/>
</dbReference>
<dbReference type="CDD" id="cd06661">
    <property type="entry name" value="GGCT_like"/>
    <property type="match status" value="2"/>
</dbReference>
<dbReference type="InterPro" id="IPR013024">
    <property type="entry name" value="GGCT-like"/>
</dbReference>
<evidence type="ECO:0000313" key="4">
    <source>
        <dbReference type="Proteomes" id="UP000198584"/>
    </source>
</evidence>
<dbReference type="PANTHER" id="PTHR12935">
    <property type="entry name" value="GAMMA-GLUTAMYLCYCLOTRANSFERASE"/>
    <property type="match status" value="1"/>
</dbReference>
<keyword evidence="4" id="KW-1185">Reference proteome</keyword>
<evidence type="ECO:0000313" key="3">
    <source>
        <dbReference type="EMBL" id="SEA64591.1"/>
    </source>
</evidence>
<reference evidence="3 4" key="1">
    <citation type="submission" date="2016-10" db="EMBL/GenBank/DDBJ databases">
        <authorList>
            <person name="de Groot N.N."/>
        </authorList>
    </citation>
    <scope>NUCLEOTIDE SEQUENCE [LARGE SCALE GENOMIC DNA]</scope>
    <source>
        <strain evidence="3 4">CCM7597</strain>
    </source>
</reference>
<dbReference type="InterPro" id="IPR036568">
    <property type="entry name" value="GGCT-like_sf"/>
</dbReference>
<evidence type="ECO:0000259" key="2">
    <source>
        <dbReference type="Pfam" id="PF06094"/>
    </source>
</evidence>
<dbReference type="RefSeq" id="WP_093044768.1">
    <property type="nucleotide sequence ID" value="NZ_FNQR01000006.1"/>
</dbReference>
<dbReference type="InterPro" id="IPR017939">
    <property type="entry name" value="G-Glutamylcylcotransferase"/>
</dbReference>
<accession>A0A1H4CW05</accession>
<dbReference type="Proteomes" id="UP000198584">
    <property type="component" value="Unassembled WGS sequence"/>
</dbReference>
<dbReference type="AlphaFoldDB" id="A0A1H4CW05"/>
<feature type="domain" description="Gamma-glutamylcyclotransferase AIG2-like" evidence="2">
    <location>
        <begin position="5"/>
        <end position="123"/>
    </location>
</feature>
<dbReference type="SUPFAM" id="SSF110857">
    <property type="entry name" value="Gamma-glutamyl cyclotransferase-like"/>
    <property type="match status" value="2"/>
</dbReference>
<organism evidence="3 4">
    <name type="scientific">Thalassobacillus cyri</name>
    <dbReference type="NCBI Taxonomy" id="571932"/>
    <lineage>
        <taxon>Bacteria</taxon>
        <taxon>Bacillati</taxon>
        <taxon>Bacillota</taxon>
        <taxon>Bacilli</taxon>
        <taxon>Bacillales</taxon>
        <taxon>Bacillaceae</taxon>
        <taxon>Thalassobacillus</taxon>
    </lineage>
</organism>
<dbReference type="STRING" id="571932.SAMN05421743_106220"/>